<comment type="caution">
    <text evidence="1">The sequence shown here is derived from an EMBL/GenBank/DDBJ whole genome shotgun (WGS) entry which is preliminary data.</text>
</comment>
<evidence type="ECO:0000313" key="1">
    <source>
        <dbReference type="EMBL" id="MCQ4840556.1"/>
    </source>
</evidence>
<protein>
    <submittedName>
        <fullName evidence="1">Maff2 family protein</fullName>
    </submittedName>
</protein>
<dbReference type="RefSeq" id="WP_256192008.1">
    <property type="nucleotide sequence ID" value="NZ_CAJKKG010000022.1"/>
</dbReference>
<dbReference type="InterPro" id="IPR024272">
    <property type="entry name" value="MAFF-rel"/>
</dbReference>
<organism evidence="1 2">
    <name type="scientific">Neglectibacter timonensis</name>
    <dbReference type="NCBI Taxonomy" id="1776382"/>
    <lineage>
        <taxon>Bacteria</taxon>
        <taxon>Bacillati</taxon>
        <taxon>Bacillota</taxon>
        <taxon>Clostridia</taxon>
        <taxon>Eubacteriales</taxon>
        <taxon>Oscillospiraceae</taxon>
        <taxon>Neglectibacter</taxon>
    </lineage>
</organism>
<gene>
    <name evidence="1" type="ORF">NE695_11610</name>
</gene>
<name>A0ABT1S0V1_9FIRM</name>
<dbReference type="Proteomes" id="UP001524473">
    <property type="component" value="Unassembled WGS sequence"/>
</dbReference>
<proteinExistence type="predicted"/>
<keyword evidence="2" id="KW-1185">Reference proteome</keyword>
<dbReference type="EMBL" id="JANFZH010000025">
    <property type="protein sequence ID" value="MCQ4840556.1"/>
    <property type="molecule type" value="Genomic_DNA"/>
</dbReference>
<dbReference type="Pfam" id="PF12750">
    <property type="entry name" value="Maff2"/>
    <property type="match status" value="1"/>
</dbReference>
<sequence>MSLEGNSKTQTIVVGLGAVLCVWGDVNLLEGYG</sequence>
<accession>A0ABT1S0V1</accession>
<reference evidence="1 2" key="1">
    <citation type="submission" date="2022-06" db="EMBL/GenBank/DDBJ databases">
        <title>Isolation of gut microbiota from human fecal samples.</title>
        <authorList>
            <person name="Pamer E.G."/>
            <person name="Barat B."/>
            <person name="Waligurski E."/>
            <person name="Medina S."/>
            <person name="Paddock L."/>
            <person name="Mostad J."/>
        </authorList>
    </citation>
    <scope>NUCLEOTIDE SEQUENCE [LARGE SCALE GENOMIC DNA]</scope>
    <source>
        <strain evidence="1 2">DFI.9.73</strain>
    </source>
</reference>
<evidence type="ECO:0000313" key="2">
    <source>
        <dbReference type="Proteomes" id="UP001524473"/>
    </source>
</evidence>